<reference evidence="6 7" key="1">
    <citation type="submission" date="2017-11" db="EMBL/GenBank/DDBJ databases">
        <title>Genome sequence of the oocydin A producing rhizobacterium Serratia plymuthica 4Rx5.</title>
        <authorList>
            <person name="Matilla M.A."/>
            <person name="Udaondo Z."/>
            <person name="Salmond G.P.C."/>
        </authorList>
    </citation>
    <scope>NUCLEOTIDE SEQUENCE [LARGE SCALE GENOMIC DNA]</scope>
    <source>
        <strain evidence="6 7">4Rx5</strain>
    </source>
</reference>
<dbReference type="Proteomes" id="UP000248196">
    <property type="component" value="Unassembled WGS sequence"/>
</dbReference>
<sequence>MRGNPHALLPENTFVNREYSMNHFPGKVMPPCILTLLLFFSSAQAAHQTQGWGRVNMQGAIIDTACAIAAGSREQVIDMETVPVADIIRDGQGISRPLSIELINCVLTRPNNTLPDWKHFQVTFDGETDGALFGVRGEAKGVALQIADGKGNIATPGKPLPLGDVSLGTMQLNYALRLVSNNQSLRAGAYSTAVRFKLDYY</sequence>
<evidence type="ECO:0000256" key="3">
    <source>
        <dbReference type="ARBA" id="ARBA00022729"/>
    </source>
</evidence>
<dbReference type="InterPro" id="IPR036937">
    <property type="entry name" value="Adhesion_dom_fimbrial_sf"/>
</dbReference>
<dbReference type="EMBL" id="PESE01000008">
    <property type="protein sequence ID" value="PYD36975.1"/>
    <property type="molecule type" value="Genomic_DNA"/>
</dbReference>
<organism evidence="6 7">
    <name type="scientific">Serratia plymuthica</name>
    <dbReference type="NCBI Taxonomy" id="82996"/>
    <lineage>
        <taxon>Bacteria</taxon>
        <taxon>Pseudomonadati</taxon>
        <taxon>Pseudomonadota</taxon>
        <taxon>Gammaproteobacteria</taxon>
        <taxon>Enterobacterales</taxon>
        <taxon>Yersiniaceae</taxon>
        <taxon>Serratia</taxon>
    </lineage>
</organism>
<comment type="caution">
    <text evidence="6">The sequence shown here is derived from an EMBL/GenBank/DDBJ whole genome shotgun (WGS) entry which is preliminary data.</text>
</comment>
<dbReference type="PANTHER" id="PTHR33420:SF3">
    <property type="entry name" value="FIMBRIAL SUBUNIT ELFA"/>
    <property type="match status" value="1"/>
</dbReference>
<evidence type="ECO:0000313" key="6">
    <source>
        <dbReference type="EMBL" id="PYD36975.1"/>
    </source>
</evidence>
<dbReference type="SUPFAM" id="SSF49401">
    <property type="entry name" value="Bacterial adhesins"/>
    <property type="match status" value="1"/>
</dbReference>
<dbReference type="Gene3D" id="2.60.40.1090">
    <property type="entry name" value="Fimbrial-type adhesion domain"/>
    <property type="match status" value="1"/>
</dbReference>
<comment type="subcellular location">
    <subcellularLocation>
        <location evidence="1">Fimbrium</location>
    </subcellularLocation>
</comment>
<keyword evidence="4" id="KW-0281">Fimbrium</keyword>
<dbReference type="InterPro" id="IPR050263">
    <property type="entry name" value="Bact_Fimbrial_Adh_Pro"/>
</dbReference>
<accession>A0A318NXG2</accession>
<dbReference type="AlphaFoldDB" id="A0A318NXG2"/>
<dbReference type="GO" id="GO:0009289">
    <property type="term" value="C:pilus"/>
    <property type="evidence" value="ECO:0007669"/>
    <property type="project" value="UniProtKB-SubCell"/>
</dbReference>
<keyword evidence="3 5" id="KW-0732">Signal</keyword>
<feature type="chain" id="PRO_5016462721" evidence="5">
    <location>
        <begin position="46"/>
        <end position="201"/>
    </location>
</feature>
<gene>
    <name evidence="6" type="ORF">CT690_21160</name>
</gene>
<evidence type="ECO:0000256" key="5">
    <source>
        <dbReference type="SAM" id="SignalP"/>
    </source>
</evidence>
<proteinExistence type="inferred from homology"/>
<evidence type="ECO:0000256" key="2">
    <source>
        <dbReference type="ARBA" id="ARBA00006671"/>
    </source>
</evidence>
<dbReference type="PANTHER" id="PTHR33420">
    <property type="entry name" value="FIMBRIAL SUBUNIT ELFA-RELATED"/>
    <property type="match status" value="1"/>
</dbReference>
<evidence type="ECO:0000256" key="4">
    <source>
        <dbReference type="ARBA" id="ARBA00023263"/>
    </source>
</evidence>
<dbReference type="GO" id="GO:0043709">
    <property type="term" value="P:cell adhesion involved in single-species biofilm formation"/>
    <property type="evidence" value="ECO:0007669"/>
    <property type="project" value="TreeGrafter"/>
</dbReference>
<feature type="signal peptide" evidence="5">
    <location>
        <begin position="1"/>
        <end position="45"/>
    </location>
</feature>
<evidence type="ECO:0000313" key="7">
    <source>
        <dbReference type="Proteomes" id="UP000248196"/>
    </source>
</evidence>
<evidence type="ECO:0000256" key="1">
    <source>
        <dbReference type="ARBA" id="ARBA00004561"/>
    </source>
</evidence>
<comment type="similarity">
    <text evidence="2">Belongs to the fimbrial protein family.</text>
</comment>
<name>A0A318NXG2_SERPL</name>
<dbReference type="InterPro" id="IPR008966">
    <property type="entry name" value="Adhesion_dom_sf"/>
</dbReference>
<protein>
    <submittedName>
        <fullName evidence="6">Type 1 fimbrial protein</fullName>
    </submittedName>
</protein>